<feature type="domain" description="C2H2-type" evidence="9">
    <location>
        <begin position="237"/>
        <end position="264"/>
    </location>
</feature>
<keyword evidence="11" id="KW-1185">Reference proteome</keyword>
<comment type="subcellular location">
    <subcellularLocation>
        <location evidence="1">Nucleus</location>
    </subcellularLocation>
</comment>
<dbReference type="Gene3D" id="3.30.160.60">
    <property type="entry name" value="Classic Zinc Finger"/>
    <property type="match status" value="2"/>
</dbReference>
<dbReference type="InterPro" id="IPR036236">
    <property type="entry name" value="Znf_C2H2_sf"/>
</dbReference>
<evidence type="ECO:0000256" key="5">
    <source>
        <dbReference type="ARBA" id="ARBA00022833"/>
    </source>
</evidence>
<dbReference type="PROSITE" id="PS00028">
    <property type="entry name" value="ZINC_FINGER_C2H2_1"/>
    <property type="match status" value="2"/>
</dbReference>
<keyword evidence="3" id="KW-0677">Repeat</keyword>
<feature type="domain" description="C2H2-type" evidence="9">
    <location>
        <begin position="211"/>
        <end position="238"/>
    </location>
</feature>
<proteinExistence type="predicted"/>
<name>A0ABD0WNP8_UMBPY</name>
<dbReference type="GO" id="GO:0005634">
    <property type="term" value="C:nucleus"/>
    <property type="evidence" value="ECO:0007669"/>
    <property type="project" value="UniProtKB-SubCell"/>
</dbReference>
<evidence type="ECO:0000259" key="9">
    <source>
        <dbReference type="PROSITE" id="PS50157"/>
    </source>
</evidence>
<evidence type="ECO:0000256" key="8">
    <source>
        <dbReference type="SAM" id="MobiDB-lite"/>
    </source>
</evidence>
<dbReference type="PANTHER" id="PTHR23235:SF120">
    <property type="entry name" value="KRUPPEL-LIKE FACTOR 15"/>
    <property type="match status" value="1"/>
</dbReference>
<evidence type="ECO:0000313" key="10">
    <source>
        <dbReference type="EMBL" id="KAL0967166.1"/>
    </source>
</evidence>
<accession>A0ABD0WNP8</accession>
<comment type="caution">
    <text evidence="10">The sequence shown here is derived from an EMBL/GenBank/DDBJ whole genome shotgun (WGS) entry which is preliminary data.</text>
</comment>
<feature type="compositionally biased region" description="Basic and acidic residues" evidence="8">
    <location>
        <begin position="128"/>
        <end position="139"/>
    </location>
</feature>
<dbReference type="Proteomes" id="UP001557470">
    <property type="component" value="Unassembled WGS sequence"/>
</dbReference>
<evidence type="ECO:0000256" key="7">
    <source>
        <dbReference type="PROSITE-ProRule" id="PRU00042"/>
    </source>
</evidence>
<protein>
    <recommendedName>
        <fullName evidence="9">C2H2-type domain-containing protein</fullName>
    </recommendedName>
</protein>
<dbReference type="SUPFAM" id="SSF57667">
    <property type="entry name" value="beta-beta-alpha zinc fingers"/>
    <property type="match status" value="1"/>
</dbReference>
<evidence type="ECO:0000256" key="3">
    <source>
        <dbReference type="ARBA" id="ARBA00022737"/>
    </source>
</evidence>
<dbReference type="PROSITE" id="PS50157">
    <property type="entry name" value="ZINC_FINGER_C2H2_2"/>
    <property type="match status" value="2"/>
</dbReference>
<keyword evidence="5" id="KW-0862">Zinc</keyword>
<evidence type="ECO:0000256" key="2">
    <source>
        <dbReference type="ARBA" id="ARBA00022723"/>
    </source>
</evidence>
<feature type="compositionally biased region" description="Basic and acidic residues" evidence="8">
    <location>
        <begin position="183"/>
        <end position="192"/>
    </location>
</feature>
<sequence length="306" mass="34774">MTNKEIFQTQLSHIMGVLVESSVREMGRLLEDCVAFFEGEENSSLKSEMERLKTTNTVKFAAFMDVLSKYSIEQILLLLNMDEEEVALVERTGSEAVISINPEITSCVVIIGQQQELRRTISTQNKSVKEESCLSHSDEQDPDPAPLPTSDEDWLPDNDEHADHALQAPPAARVKRPRCSTVPDKRAPGRSEEDPDVQCVDSADPAHKSSLICSHCGKCFKKKWDLNRHIQTHTKPYNCSTCGRGFNLARRLAEHSKKHLETREGLTDQEKTHSKEKTRIVNRYTLGLWKWYTLSHNTREQGKLND</sequence>
<evidence type="ECO:0000256" key="1">
    <source>
        <dbReference type="ARBA" id="ARBA00004123"/>
    </source>
</evidence>
<dbReference type="FunFam" id="3.30.160.60:FF:000145">
    <property type="entry name" value="Zinc finger protein 574"/>
    <property type="match status" value="1"/>
</dbReference>
<keyword evidence="2" id="KW-0479">Metal-binding</keyword>
<dbReference type="Pfam" id="PF00096">
    <property type="entry name" value="zf-C2H2"/>
    <property type="match status" value="1"/>
</dbReference>
<dbReference type="EMBL" id="JAGEUA010000008">
    <property type="protein sequence ID" value="KAL0967166.1"/>
    <property type="molecule type" value="Genomic_DNA"/>
</dbReference>
<keyword evidence="6" id="KW-0539">Nucleus</keyword>
<evidence type="ECO:0000256" key="6">
    <source>
        <dbReference type="ARBA" id="ARBA00023242"/>
    </source>
</evidence>
<evidence type="ECO:0000256" key="4">
    <source>
        <dbReference type="ARBA" id="ARBA00022771"/>
    </source>
</evidence>
<gene>
    <name evidence="10" type="ORF">UPYG_G00248640</name>
</gene>
<organism evidence="10 11">
    <name type="scientific">Umbra pygmaea</name>
    <name type="common">Eastern mudminnow</name>
    <dbReference type="NCBI Taxonomy" id="75934"/>
    <lineage>
        <taxon>Eukaryota</taxon>
        <taxon>Metazoa</taxon>
        <taxon>Chordata</taxon>
        <taxon>Craniata</taxon>
        <taxon>Vertebrata</taxon>
        <taxon>Euteleostomi</taxon>
        <taxon>Actinopterygii</taxon>
        <taxon>Neopterygii</taxon>
        <taxon>Teleostei</taxon>
        <taxon>Protacanthopterygii</taxon>
        <taxon>Esociformes</taxon>
        <taxon>Umbridae</taxon>
        <taxon>Umbra</taxon>
    </lineage>
</organism>
<dbReference type="AlphaFoldDB" id="A0ABD0WNP8"/>
<dbReference type="GO" id="GO:0008270">
    <property type="term" value="F:zinc ion binding"/>
    <property type="evidence" value="ECO:0007669"/>
    <property type="project" value="UniProtKB-KW"/>
</dbReference>
<dbReference type="InterPro" id="IPR013087">
    <property type="entry name" value="Znf_C2H2_type"/>
</dbReference>
<evidence type="ECO:0000313" key="11">
    <source>
        <dbReference type="Proteomes" id="UP001557470"/>
    </source>
</evidence>
<keyword evidence="4 7" id="KW-0863">Zinc-finger</keyword>
<reference evidence="10 11" key="1">
    <citation type="submission" date="2024-06" db="EMBL/GenBank/DDBJ databases">
        <authorList>
            <person name="Pan Q."/>
            <person name="Wen M."/>
            <person name="Jouanno E."/>
            <person name="Zahm M."/>
            <person name="Klopp C."/>
            <person name="Cabau C."/>
            <person name="Louis A."/>
            <person name="Berthelot C."/>
            <person name="Parey E."/>
            <person name="Roest Crollius H."/>
            <person name="Montfort J."/>
            <person name="Robinson-Rechavi M."/>
            <person name="Bouchez O."/>
            <person name="Lampietro C."/>
            <person name="Lopez Roques C."/>
            <person name="Donnadieu C."/>
            <person name="Postlethwait J."/>
            <person name="Bobe J."/>
            <person name="Verreycken H."/>
            <person name="Guiguen Y."/>
        </authorList>
    </citation>
    <scope>NUCLEOTIDE SEQUENCE [LARGE SCALE GENOMIC DNA]</scope>
    <source>
        <strain evidence="10">Up_M1</strain>
        <tissue evidence="10">Testis</tissue>
    </source>
</reference>
<feature type="region of interest" description="Disordered" evidence="8">
    <location>
        <begin position="128"/>
        <end position="201"/>
    </location>
</feature>
<dbReference type="PANTHER" id="PTHR23235">
    <property type="entry name" value="KRUEPPEL-LIKE TRANSCRIPTION FACTOR"/>
    <property type="match status" value="1"/>
</dbReference>
<dbReference type="SMART" id="SM00355">
    <property type="entry name" value="ZnF_C2H2"/>
    <property type="match status" value="2"/>
</dbReference>